<keyword evidence="2" id="KW-0378">Hydrolase</keyword>
<reference evidence="2" key="2">
    <citation type="submission" date="2020-09" db="EMBL/GenBank/DDBJ databases">
        <authorList>
            <person name="Sun Q."/>
            <person name="Ohkuma M."/>
        </authorList>
    </citation>
    <scope>NUCLEOTIDE SEQUENCE</scope>
    <source>
        <strain evidence="2">JCM 3086</strain>
    </source>
</reference>
<evidence type="ECO:0000259" key="1">
    <source>
        <dbReference type="Pfam" id="PF00561"/>
    </source>
</evidence>
<dbReference type="RefSeq" id="WP_189314637.1">
    <property type="nucleotide sequence ID" value="NZ_BMQA01000027.1"/>
</dbReference>
<dbReference type="Gene3D" id="3.40.50.1820">
    <property type="entry name" value="alpha/beta hydrolase"/>
    <property type="match status" value="1"/>
</dbReference>
<dbReference type="Proteomes" id="UP000657574">
    <property type="component" value="Unassembled WGS sequence"/>
</dbReference>
<dbReference type="EMBL" id="BMQA01000027">
    <property type="protein sequence ID" value="GGJ42851.1"/>
    <property type="molecule type" value="Genomic_DNA"/>
</dbReference>
<feature type="domain" description="AB hydrolase-1" evidence="1">
    <location>
        <begin position="54"/>
        <end position="232"/>
    </location>
</feature>
<reference evidence="2" key="1">
    <citation type="journal article" date="2014" name="Int. J. Syst. Evol. Microbiol.">
        <title>Complete genome sequence of Corynebacterium casei LMG S-19264T (=DSM 44701T), isolated from a smear-ripened cheese.</title>
        <authorList>
            <consortium name="US DOE Joint Genome Institute (JGI-PGF)"/>
            <person name="Walter F."/>
            <person name="Albersmeier A."/>
            <person name="Kalinowski J."/>
            <person name="Ruckert C."/>
        </authorList>
    </citation>
    <scope>NUCLEOTIDE SEQUENCE</scope>
    <source>
        <strain evidence="2">JCM 3086</strain>
    </source>
</reference>
<name>A0A917L762_9ACTN</name>
<dbReference type="InterPro" id="IPR000073">
    <property type="entry name" value="AB_hydrolase_1"/>
</dbReference>
<proteinExistence type="predicted"/>
<dbReference type="InterPro" id="IPR050228">
    <property type="entry name" value="Carboxylesterase_BioH"/>
</dbReference>
<dbReference type="InterPro" id="IPR029058">
    <property type="entry name" value="AB_hydrolase_fold"/>
</dbReference>
<comment type="caution">
    <text evidence="2">The sequence shown here is derived from an EMBL/GenBank/DDBJ whole genome shotgun (WGS) entry which is preliminary data.</text>
</comment>
<keyword evidence="3" id="KW-1185">Reference proteome</keyword>
<dbReference type="PANTHER" id="PTHR43194:SF4">
    <property type="entry name" value="AB HYDROLASE-1 DOMAIN-CONTAINING PROTEIN"/>
    <property type="match status" value="1"/>
</dbReference>
<accession>A0A917L762</accession>
<organism evidence="2 3">
    <name type="scientific">Streptomyces brasiliensis</name>
    <dbReference type="NCBI Taxonomy" id="1954"/>
    <lineage>
        <taxon>Bacteria</taxon>
        <taxon>Bacillati</taxon>
        <taxon>Actinomycetota</taxon>
        <taxon>Actinomycetes</taxon>
        <taxon>Kitasatosporales</taxon>
        <taxon>Streptomycetaceae</taxon>
        <taxon>Streptomyces</taxon>
    </lineage>
</organism>
<dbReference type="SUPFAM" id="SSF53474">
    <property type="entry name" value="alpha/beta-Hydrolases"/>
    <property type="match status" value="1"/>
</dbReference>
<sequence>MPPATPEPARGLRLADQGHFFVGATYEQVDGQSVLDGTQLYVEYQIPEEQTKPYPVVLIHGGGGQGSDWGSTPDGRPGWRTMLVQQGYAVYVVDRPGHGRSPVRAPDHPLFPPPSAERMGPRMAGFGNDRHTQWPGTGAVDDPTVAQMLAPMGSFPSMPEHQAVMRIKGAELLDRIGPAILISTSAGGPSGWVIADERPSHVKAIAAVEPMGPSWSQQPPYGLAFSPMTYDPPLAPGETPQFVETPREDGLPPLRMQAEPARQLPNLREIPIAIVTGDASWAHLLDPATVDYLRQAGCVNTTHLDLGSLGINGNGHFSIMERNNAEVLDVVLRWLETVVA</sequence>
<evidence type="ECO:0000313" key="2">
    <source>
        <dbReference type="EMBL" id="GGJ42851.1"/>
    </source>
</evidence>
<dbReference type="GO" id="GO:0016787">
    <property type="term" value="F:hydrolase activity"/>
    <property type="evidence" value="ECO:0007669"/>
    <property type="project" value="UniProtKB-KW"/>
</dbReference>
<dbReference type="AlphaFoldDB" id="A0A917L762"/>
<dbReference type="Pfam" id="PF00561">
    <property type="entry name" value="Abhydrolase_1"/>
    <property type="match status" value="1"/>
</dbReference>
<dbReference type="PANTHER" id="PTHR43194">
    <property type="entry name" value="HYDROLASE ALPHA/BETA FOLD FAMILY"/>
    <property type="match status" value="1"/>
</dbReference>
<evidence type="ECO:0000313" key="3">
    <source>
        <dbReference type="Proteomes" id="UP000657574"/>
    </source>
</evidence>
<protein>
    <submittedName>
        <fullName evidence="2">Alpha/beta hydrolase</fullName>
    </submittedName>
</protein>
<gene>
    <name evidence="2" type="ORF">GCM10010121_062600</name>
</gene>